<dbReference type="STRING" id="758825.SAMN02982985_03855"/>
<dbReference type="Pfam" id="PF06468">
    <property type="entry name" value="Spond_N"/>
    <property type="match status" value="1"/>
</dbReference>
<evidence type="ECO:0000256" key="1">
    <source>
        <dbReference type="SAM" id="MobiDB-lite"/>
    </source>
</evidence>
<feature type="compositionally biased region" description="Low complexity" evidence="1">
    <location>
        <begin position="103"/>
        <end position="112"/>
    </location>
</feature>
<dbReference type="NCBIfam" id="NF038123">
    <property type="entry name" value="NF038123_dom"/>
    <property type="match status" value="1"/>
</dbReference>
<organism evidence="4 5">
    <name type="scientific">Rugamonas rubra</name>
    <dbReference type="NCBI Taxonomy" id="758825"/>
    <lineage>
        <taxon>Bacteria</taxon>
        <taxon>Pseudomonadati</taxon>
        <taxon>Pseudomonadota</taxon>
        <taxon>Betaproteobacteria</taxon>
        <taxon>Burkholderiales</taxon>
        <taxon>Oxalobacteraceae</taxon>
        <taxon>Telluria group</taxon>
        <taxon>Rugamonas</taxon>
    </lineage>
</organism>
<dbReference type="RefSeq" id="WP_217429934.1">
    <property type="nucleotide sequence ID" value="NZ_FOTW01000019.1"/>
</dbReference>
<evidence type="ECO:0000256" key="2">
    <source>
        <dbReference type="SAM" id="SignalP"/>
    </source>
</evidence>
<evidence type="ECO:0000259" key="3">
    <source>
        <dbReference type="Pfam" id="PF06468"/>
    </source>
</evidence>
<dbReference type="EMBL" id="FOTW01000019">
    <property type="protein sequence ID" value="SFM38135.1"/>
    <property type="molecule type" value="Genomic_DNA"/>
</dbReference>
<feature type="region of interest" description="Disordered" evidence="1">
    <location>
        <begin position="92"/>
        <end position="112"/>
    </location>
</feature>
<proteinExistence type="predicted"/>
<keyword evidence="2" id="KW-0732">Signal</keyword>
<feature type="chain" id="PRO_5011584104" evidence="2">
    <location>
        <begin position="29"/>
        <end position="248"/>
    </location>
</feature>
<dbReference type="InterPro" id="IPR009465">
    <property type="entry name" value="Spondin_N"/>
</dbReference>
<gene>
    <name evidence="4" type="ORF">SAMN02982985_03855</name>
</gene>
<dbReference type="InterPro" id="IPR038678">
    <property type="entry name" value="Spondin_N_sf"/>
</dbReference>
<dbReference type="AlphaFoldDB" id="A0A1I4QEI9"/>
<feature type="signal peptide" evidence="2">
    <location>
        <begin position="1"/>
        <end position="28"/>
    </location>
</feature>
<evidence type="ECO:0000313" key="4">
    <source>
        <dbReference type="EMBL" id="SFM38135.1"/>
    </source>
</evidence>
<evidence type="ECO:0000313" key="5">
    <source>
        <dbReference type="Proteomes" id="UP000199470"/>
    </source>
</evidence>
<dbReference type="Proteomes" id="UP000199470">
    <property type="component" value="Unassembled WGS sequence"/>
</dbReference>
<name>A0A1I4QEI9_9BURK</name>
<feature type="domain" description="Spondin" evidence="3">
    <location>
        <begin position="43"/>
        <end position="163"/>
    </location>
</feature>
<protein>
    <submittedName>
        <fullName evidence="4">Spondin_N</fullName>
    </submittedName>
</protein>
<dbReference type="Gene3D" id="2.60.40.2130">
    <property type="entry name" value="F-spondin domain"/>
    <property type="match status" value="1"/>
</dbReference>
<accession>A0A1I4QEI9</accession>
<sequence length="248" mass="25026">MMKTPRTATALRLALASALTLAAPALFAADLSVSVTNLTRGTWFTPLLISAHPAGFKAFNDGAAASVEIQSVAEAGDTSGVQALLPAGASKVVNPNNGPLKPGGSTTSASFSGGAGTANSQLTILAMMVPTNDGFIALNAIDIPTTPGTYSYNVNAYDAGTEANDEKKAAAGGINQPGMIFPAFLNDATGKLSADINPAAPGFANASKEGFVHIHRGIVGSAAGGVSALDNTVYRWLNPVARVVLTVK</sequence>
<keyword evidence="5" id="KW-1185">Reference proteome</keyword>
<reference evidence="4 5" key="1">
    <citation type="submission" date="2016-10" db="EMBL/GenBank/DDBJ databases">
        <authorList>
            <person name="de Groot N.N."/>
        </authorList>
    </citation>
    <scope>NUCLEOTIDE SEQUENCE [LARGE SCALE GENOMIC DNA]</scope>
    <source>
        <strain evidence="4 5">ATCC 43154</strain>
    </source>
</reference>